<dbReference type="OrthoDB" id="288179at2"/>
<evidence type="ECO:0000313" key="2">
    <source>
        <dbReference type="Proteomes" id="UP000318288"/>
    </source>
</evidence>
<dbReference type="EMBL" id="SJPW01000002">
    <property type="protein sequence ID" value="TWU58518.1"/>
    <property type="molecule type" value="Genomic_DNA"/>
</dbReference>
<comment type="caution">
    <text evidence="1">The sequence shown here is derived from an EMBL/GenBank/DDBJ whole genome shotgun (WGS) entry which is preliminary data.</text>
</comment>
<dbReference type="AlphaFoldDB" id="A0A5C6FAU2"/>
<name>A0A5C6FAU2_9BACT</name>
<dbReference type="RefSeq" id="WP_146455476.1">
    <property type="nucleotide sequence ID" value="NZ_SJPW01000002.1"/>
</dbReference>
<sequence>MDTRVDAPLQWVESITMLRLPEQADQRLQNLMDRNNEGQLTDQERADLAALAELSERLSLVRAEALHLLGRKPS</sequence>
<gene>
    <name evidence="1" type="ORF">Poly51_12970</name>
</gene>
<protein>
    <submittedName>
        <fullName evidence="1">Uncharacterized protein</fullName>
    </submittedName>
</protein>
<evidence type="ECO:0000313" key="1">
    <source>
        <dbReference type="EMBL" id="TWU58518.1"/>
    </source>
</evidence>
<keyword evidence="2" id="KW-1185">Reference proteome</keyword>
<organism evidence="1 2">
    <name type="scientific">Rubripirellula tenax</name>
    <dbReference type="NCBI Taxonomy" id="2528015"/>
    <lineage>
        <taxon>Bacteria</taxon>
        <taxon>Pseudomonadati</taxon>
        <taxon>Planctomycetota</taxon>
        <taxon>Planctomycetia</taxon>
        <taxon>Pirellulales</taxon>
        <taxon>Pirellulaceae</taxon>
        <taxon>Rubripirellula</taxon>
    </lineage>
</organism>
<proteinExistence type="predicted"/>
<dbReference type="Proteomes" id="UP000318288">
    <property type="component" value="Unassembled WGS sequence"/>
</dbReference>
<accession>A0A5C6FAU2</accession>
<reference evidence="1 2" key="1">
    <citation type="submission" date="2019-02" db="EMBL/GenBank/DDBJ databases">
        <title>Deep-cultivation of Planctomycetes and their phenomic and genomic characterization uncovers novel biology.</title>
        <authorList>
            <person name="Wiegand S."/>
            <person name="Jogler M."/>
            <person name="Boedeker C."/>
            <person name="Pinto D."/>
            <person name="Vollmers J."/>
            <person name="Rivas-Marin E."/>
            <person name="Kohn T."/>
            <person name="Peeters S.H."/>
            <person name="Heuer A."/>
            <person name="Rast P."/>
            <person name="Oberbeckmann S."/>
            <person name="Bunk B."/>
            <person name="Jeske O."/>
            <person name="Meyerdierks A."/>
            <person name="Storesund J.E."/>
            <person name="Kallscheuer N."/>
            <person name="Luecker S."/>
            <person name="Lage O.M."/>
            <person name="Pohl T."/>
            <person name="Merkel B.J."/>
            <person name="Hornburger P."/>
            <person name="Mueller R.-W."/>
            <person name="Bruemmer F."/>
            <person name="Labrenz M."/>
            <person name="Spormann A.M."/>
            <person name="Op Den Camp H."/>
            <person name="Overmann J."/>
            <person name="Amann R."/>
            <person name="Jetten M.S.M."/>
            <person name="Mascher T."/>
            <person name="Medema M.H."/>
            <person name="Devos D.P."/>
            <person name="Kaster A.-K."/>
            <person name="Ovreas L."/>
            <person name="Rohde M."/>
            <person name="Galperin M.Y."/>
            <person name="Jogler C."/>
        </authorList>
    </citation>
    <scope>NUCLEOTIDE SEQUENCE [LARGE SCALE GENOMIC DNA]</scope>
    <source>
        <strain evidence="1 2">Poly51</strain>
    </source>
</reference>